<name>K0RRR0_THAOC</name>
<evidence type="ECO:0000313" key="5">
    <source>
        <dbReference type="EMBL" id="EJK56518.1"/>
    </source>
</evidence>
<reference evidence="5 6" key="1">
    <citation type="journal article" date="2012" name="Genome Biol.">
        <title>Genome and low-iron response of an oceanic diatom adapted to chronic iron limitation.</title>
        <authorList>
            <person name="Lommer M."/>
            <person name="Specht M."/>
            <person name="Roy A.S."/>
            <person name="Kraemer L."/>
            <person name="Andreson R."/>
            <person name="Gutowska M.A."/>
            <person name="Wolf J."/>
            <person name="Bergner S.V."/>
            <person name="Schilhabel M.B."/>
            <person name="Klostermeier U.C."/>
            <person name="Beiko R.G."/>
            <person name="Rosenstiel P."/>
            <person name="Hippler M."/>
            <person name="Laroche J."/>
        </authorList>
    </citation>
    <scope>NUCLEOTIDE SEQUENCE [LARGE SCALE GENOMIC DNA]</scope>
    <source>
        <strain evidence="5 6">CCMP1005</strain>
    </source>
</reference>
<comment type="caution">
    <text evidence="5">The sequence shown here is derived from an EMBL/GenBank/DDBJ whole genome shotgun (WGS) entry which is preliminary data.</text>
</comment>
<gene>
    <name evidence="5" type="ORF">THAOC_23579</name>
</gene>
<dbReference type="GO" id="GO:0006508">
    <property type="term" value="P:proteolysis"/>
    <property type="evidence" value="ECO:0007669"/>
    <property type="project" value="InterPro"/>
</dbReference>
<dbReference type="EMBL" id="AGNL01031202">
    <property type="protein sequence ID" value="EJK56518.1"/>
    <property type="molecule type" value="Genomic_DNA"/>
</dbReference>
<feature type="compositionally biased region" description="Pro residues" evidence="3">
    <location>
        <begin position="8"/>
        <end position="18"/>
    </location>
</feature>
<dbReference type="InterPro" id="IPR001375">
    <property type="entry name" value="Peptidase_S9_cat"/>
</dbReference>
<evidence type="ECO:0000256" key="1">
    <source>
        <dbReference type="ARBA" id="ARBA00022729"/>
    </source>
</evidence>
<keyword evidence="6" id="KW-1185">Reference proteome</keyword>
<dbReference type="Proteomes" id="UP000266841">
    <property type="component" value="Unassembled WGS sequence"/>
</dbReference>
<feature type="compositionally biased region" description="Basic and acidic residues" evidence="3">
    <location>
        <begin position="212"/>
        <end position="223"/>
    </location>
</feature>
<evidence type="ECO:0000256" key="3">
    <source>
        <dbReference type="SAM" id="MobiDB-lite"/>
    </source>
</evidence>
<dbReference type="eggNOG" id="KOG2100">
    <property type="taxonomic scope" value="Eukaryota"/>
</dbReference>
<feature type="region of interest" description="Disordered" evidence="3">
    <location>
        <begin position="194"/>
        <end position="223"/>
    </location>
</feature>
<dbReference type="InterPro" id="IPR029058">
    <property type="entry name" value="AB_hydrolase_fold"/>
</dbReference>
<protein>
    <recommendedName>
        <fullName evidence="4">Peptidase S9 prolyl oligopeptidase catalytic domain-containing protein</fullName>
    </recommendedName>
</protein>
<dbReference type="Gene3D" id="3.40.50.1820">
    <property type="entry name" value="alpha/beta hydrolase"/>
    <property type="match status" value="1"/>
</dbReference>
<sequence length="769" mass="85086">MARRHPRASPPGDSPPLPTRGEARWDTVRPVPPSAVADAIRREPGLAANGDGGEAGRRSSRGERGDKVKDEDRFELHVCTLDDATGLWSADRIDLGEGRRMNHVNGCAYQFTSDGSMLLVKVVPAGWPSSAPAEPASTGPSVQEVTKGARKAPGRTYQVCFWPGLCSPFLWSSTIDVSVLLITGPVEERARRGQAEALHDDGAAVRRHHESRRVVRRPERGRQDFPKHIIESVRQAPSRPVHDQVLVLGAHPPLREGRRDLGPPVLGVGSAGVRTGGDPETDPVDGERDAVYAREILSEKGGGNLTASEPVKFAGLEWRYSRLDFTDRGLCVLEEYRWKDRMERKWLLHPDGKRRMLWERTWEDRYNSPGEFLSRRCRKTGRQLIVQPTETSMYLEGAGASALGDRPFLDLLDFASEEKTTTTRLWRCAAPVEGDLDASKEAGGKIPTERKDVYEDLICLLYDNETIMISRECKTTPRNYHLTKLSESRDEVQITSFEHPQPDLLGVTKELVQYKRDDGVDLTANLYLPSNYDGTPRPTLFWAYPREFKNAKAAGQVKGSKHRFVSAHWASPVHWAAKGWVVMDDFSLPVVGEGDALPNDTFVEQIIAGATAAVNYVSNERKVTDPDRCAVGGHSYGSFMTAHLLSHTSLFAAGIGRSGAFNRTLTPMGFQSEDRSLWEATDTYITMSPLIHAEKYSKQVGARPRGEDAVDPWRSRRELGDVLHAERAVFRGAQGVWDRVETGAIAAREALIQGEGINTAHGARDGGVA</sequence>
<keyword evidence="1" id="KW-0732">Signal</keyword>
<dbReference type="PANTHER" id="PTHR42776:SF13">
    <property type="entry name" value="DIPEPTIDYL-PEPTIDASE 5"/>
    <property type="match status" value="1"/>
</dbReference>
<feature type="compositionally biased region" description="Basic and acidic residues" evidence="3">
    <location>
        <begin position="194"/>
        <end position="204"/>
    </location>
</feature>
<evidence type="ECO:0000259" key="4">
    <source>
        <dbReference type="Pfam" id="PF00326"/>
    </source>
</evidence>
<evidence type="ECO:0000313" key="6">
    <source>
        <dbReference type="Proteomes" id="UP000266841"/>
    </source>
</evidence>
<accession>K0RRR0</accession>
<feature type="region of interest" description="Disordered" evidence="3">
    <location>
        <begin position="1"/>
        <end position="68"/>
    </location>
</feature>
<dbReference type="AlphaFoldDB" id="K0RRR0"/>
<dbReference type="SUPFAM" id="SSF53474">
    <property type="entry name" value="alpha/beta-Hydrolases"/>
    <property type="match status" value="1"/>
</dbReference>
<dbReference type="OrthoDB" id="43744at2759"/>
<keyword evidence="2" id="KW-0378">Hydrolase</keyword>
<feature type="domain" description="Peptidase S9 prolyl oligopeptidase catalytic" evidence="4">
    <location>
        <begin position="611"/>
        <end position="697"/>
    </location>
</feature>
<evidence type="ECO:0000256" key="2">
    <source>
        <dbReference type="ARBA" id="ARBA00022801"/>
    </source>
</evidence>
<feature type="compositionally biased region" description="Basic and acidic residues" evidence="3">
    <location>
        <begin position="54"/>
        <end position="68"/>
    </location>
</feature>
<dbReference type="Pfam" id="PF00326">
    <property type="entry name" value="Peptidase_S9"/>
    <property type="match status" value="1"/>
</dbReference>
<organism evidence="5 6">
    <name type="scientific">Thalassiosira oceanica</name>
    <name type="common">Marine diatom</name>
    <dbReference type="NCBI Taxonomy" id="159749"/>
    <lineage>
        <taxon>Eukaryota</taxon>
        <taxon>Sar</taxon>
        <taxon>Stramenopiles</taxon>
        <taxon>Ochrophyta</taxon>
        <taxon>Bacillariophyta</taxon>
        <taxon>Coscinodiscophyceae</taxon>
        <taxon>Thalassiosirophycidae</taxon>
        <taxon>Thalassiosirales</taxon>
        <taxon>Thalassiosiraceae</taxon>
        <taxon>Thalassiosira</taxon>
    </lineage>
</organism>
<proteinExistence type="predicted"/>
<dbReference type="PANTHER" id="PTHR42776">
    <property type="entry name" value="SERINE PEPTIDASE S9 FAMILY MEMBER"/>
    <property type="match status" value="1"/>
</dbReference>
<dbReference type="GO" id="GO:0004252">
    <property type="term" value="F:serine-type endopeptidase activity"/>
    <property type="evidence" value="ECO:0007669"/>
    <property type="project" value="TreeGrafter"/>
</dbReference>